<dbReference type="EMBL" id="CP018866">
    <property type="protein sequence ID" value="AST91877.1"/>
    <property type="molecule type" value="Genomic_DNA"/>
</dbReference>
<proteinExistence type="predicted"/>
<reference evidence="1 2" key="1">
    <citation type="submission" date="2016-12" db="EMBL/GenBank/DDBJ databases">
        <title>The whole genome sequencing and assembly of Bacillus cohnii DSM 6307T strain.</title>
        <authorList>
            <person name="Lee Y.-J."/>
            <person name="Yi H."/>
            <person name="Bahn Y.-S."/>
            <person name="Kim J.F."/>
            <person name="Lee D.-W."/>
        </authorList>
    </citation>
    <scope>NUCLEOTIDE SEQUENCE [LARGE SCALE GENOMIC DNA]</scope>
    <source>
        <strain evidence="1 2">DSM 6307</strain>
    </source>
</reference>
<dbReference type="Pfam" id="PF06949">
    <property type="entry name" value="DUF1292"/>
    <property type="match status" value="1"/>
</dbReference>
<organism evidence="1 2">
    <name type="scientific">Sutcliffiella cohnii</name>
    <dbReference type="NCBI Taxonomy" id="33932"/>
    <lineage>
        <taxon>Bacteria</taxon>
        <taxon>Bacillati</taxon>
        <taxon>Bacillota</taxon>
        <taxon>Bacilli</taxon>
        <taxon>Bacillales</taxon>
        <taxon>Bacillaceae</taxon>
        <taxon>Sutcliffiella</taxon>
    </lineage>
</organism>
<name>A0A223KR67_9BACI</name>
<dbReference type="Proteomes" id="UP000215224">
    <property type="component" value="Chromosome"/>
</dbReference>
<accession>A0A223KR67</accession>
<protein>
    <submittedName>
        <fullName evidence="1">DUF1292 domain-containing protein</fullName>
    </submittedName>
</protein>
<dbReference type="KEGG" id="bcoh:BC6307_11605"/>
<keyword evidence="2" id="KW-1185">Reference proteome</keyword>
<gene>
    <name evidence="1" type="ORF">BC6307_11605</name>
</gene>
<evidence type="ECO:0000313" key="1">
    <source>
        <dbReference type="EMBL" id="AST91877.1"/>
    </source>
</evidence>
<evidence type="ECO:0000313" key="2">
    <source>
        <dbReference type="Proteomes" id="UP000215224"/>
    </source>
</evidence>
<dbReference type="STRING" id="1314751.GCA_001591425_00196"/>
<dbReference type="AlphaFoldDB" id="A0A223KR67"/>
<dbReference type="InterPro" id="IPR009711">
    <property type="entry name" value="UPF0473"/>
</dbReference>
<dbReference type="RefSeq" id="WP_066410984.1">
    <property type="nucleotide sequence ID" value="NZ_CP018866.1"/>
</dbReference>
<sequence length="89" mass="10185">MEEVKIGEVFTITDDNGEEQEMEILATMEVESHTYVAVAFVDDIETDSEEDMDIFFLKVEEEGDFAPILSDEEFDKVSKAFETNFDDEA</sequence>